<dbReference type="Proteomes" id="UP000193944">
    <property type="component" value="Unassembled WGS sequence"/>
</dbReference>
<dbReference type="EMBL" id="MCFG01000131">
    <property type="protein sequence ID" value="ORX80939.1"/>
    <property type="molecule type" value="Genomic_DNA"/>
</dbReference>
<proteinExistence type="inferred from homology"/>
<dbReference type="STRING" id="1754192.A0A1Y1X555"/>
<dbReference type="GO" id="GO:0071074">
    <property type="term" value="F:eukaryotic initiation factor eIF2 binding"/>
    <property type="evidence" value="ECO:0007669"/>
    <property type="project" value="TreeGrafter"/>
</dbReference>
<dbReference type="InterPro" id="IPR016024">
    <property type="entry name" value="ARM-type_fold"/>
</dbReference>
<dbReference type="Pfam" id="PF02020">
    <property type="entry name" value="W2"/>
    <property type="match status" value="1"/>
</dbReference>
<accession>A0A1Y1X555</accession>
<dbReference type="GO" id="GO:0043614">
    <property type="term" value="C:multi-eIF complex"/>
    <property type="evidence" value="ECO:0007669"/>
    <property type="project" value="EnsemblFungi"/>
</dbReference>
<evidence type="ECO:0000313" key="9">
    <source>
        <dbReference type="Proteomes" id="UP000193944"/>
    </source>
</evidence>
<dbReference type="GO" id="GO:0005525">
    <property type="term" value="F:GTP binding"/>
    <property type="evidence" value="ECO:0007669"/>
    <property type="project" value="UniProtKB-KW"/>
</dbReference>
<protein>
    <recommendedName>
        <fullName evidence="7">W2 domain-containing protein</fullName>
    </recommendedName>
</protein>
<dbReference type="FunFam" id="3.30.30.170:FF:000002">
    <property type="entry name" value="Eukaryotic translation initiation factor 5"/>
    <property type="match status" value="1"/>
</dbReference>
<organism evidence="8 9">
    <name type="scientific">Anaeromyces robustus</name>
    <dbReference type="NCBI Taxonomy" id="1754192"/>
    <lineage>
        <taxon>Eukaryota</taxon>
        <taxon>Fungi</taxon>
        <taxon>Fungi incertae sedis</taxon>
        <taxon>Chytridiomycota</taxon>
        <taxon>Chytridiomycota incertae sedis</taxon>
        <taxon>Neocallimastigomycetes</taxon>
        <taxon>Neocallimastigales</taxon>
        <taxon>Neocallimastigaceae</taxon>
        <taxon>Anaeromyces</taxon>
    </lineage>
</organism>
<feature type="compositionally biased region" description="Low complexity" evidence="6">
    <location>
        <begin position="158"/>
        <end position="167"/>
    </location>
</feature>
<evidence type="ECO:0000256" key="2">
    <source>
        <dbReference type="ARBA" id="ARBA00022540"/>
    </source>
</evidence>
<keyword evidence="4" id="KW-0648">Protein biosynthesis</keyword>
<evidence type="ECO:0000256" key="3">
    <source>
        <dbReference type="ARBA" id="ARBA00022741"/>
    </source>
</evidence>
<dbReference type="GO" id="GO:0045947">
    <property type="term" value="P:negative regulation of translational initiation"/>
    <property type="evidence" value="ECO:0007669"/>
    <property type="project" value="EnsemblFungi"/>
</dbReference>
<evidence type="ECO:0000256" key="6">
    <source>
        <dbReference type="SAM" id="MobiDB-lite"/>
    </source>
</evidence>
<dbReference type="GO" id="GO:0003743">
    <property type="term" value="F:translation initiation factor activity"/>
    <property type="evidence" value="ECO:0007669"/>
    <property type="project" value="UniProtKB-KW"/>
</dbReference>
<feature type="non-terminal residue" evidence="8">
    <location>
        <position position="402"/>
    </location>
</feature>
<sequence length="402" mass="45605">INIRRDIKDSFYRYKMPKIVAKIEGKGNGIKTVIPNMSDIAKALSRPPTYPTKYFGFELGAQVKCEEKNDRYIINGQHESKKLQDLLDGFIDKFVLCAHCKNPETDLIINKSGIIRDCKACGKRSEVDHKHKLTAFIMKHPPTQSKKAKKASKKNSSKSENNSASEATIPTPPDSASINSGDEDSLRAEEEIIEVPKSSKKKKNVEEDDDDDWCVDTSPEAVAERMKEINGAVAKLAINMADDDDNDDEDEKDPIDEFADFIEEDERSDKEIIKKARELGLRNDKVCTVLVQVLFDEDILEEVGERAELLRNFVKNEKCQKATLGGIERLVDQNDKLLPKVAFILKAFYDEDILEEDVLLAWGEKASKKYVDKAKSKEIRKQATPFLNWLREAEEESSEEDD</sequence>
<comment type="similarity">
    <text evidence="1">Belongs to the eIF-2-beta/eIF-5 family.</text>
</comment>
<name>A0A1Y1X555_9FUNG</name>
<dbReference type="CDD" id="cd11561">
    <property type="entry name" value="W2_eIF5"/>
    <property type="match status" value="1"/>
</dbReference>
<dbReference type="AlphaFoldDB" id="A0A1Y1X555"/>
<dbReference type="InterPro" id="IPR003307">
    <property type="entry name" value="W2_domain"/>
</dbReference>
<keyword evidence="2" id="KW-0396">Initiation factor</keyword>
<dbReference type="SMART" id="SM00515">
    <property type="entry name" value="eIF5C"/>
    <property type="match status" value="1"/>
</dbReference>
<dbReference type="PANTHER" id="PTHR23001:SF7">
    <property type="entry name" value="EUKARYOTIC TRANSLATION INITIATION FACTOR 5"/>
    <property type="match status" value="1"/>
</dbReference>
<dbReference type="FunFam" id="2.20.25.350:FF:000001">
    <property type="entry name" value="Eukaryotic translation initiation factor 5"/>
    <property type="match status" value="1"/>
</dbReference>
<dbReference type="PANTHER" id="PTHR23001">
    <property type="entry name" value="EUKARYOTIC TRANSLATION INITIATION FACTOR"/>
    <property type="match status" value="1"/>
</dbReference>
<evidence type="ECO:0000313" key="8">
    <source>
        <dbReference type="EMBL" id="ORX80939.1"/>
    </source>
</evidence>
<dbReference type="InterPro" id="IPR016189">
    <property type="entry name" value="Transl_init_fac_IF2/IF5_N"/>
</dbReference>
<feature type="non-terminal residue" evidence="8">
    <location>
        <position position="1"/>
    </location>
</feature>
<dbReference type="GO" id="GO:0001732">
    <property type="term" value="P:formation of cytoplasmic translation initiation complex"/>
    <property type="evidence" value="ECO:0007669"/>
    <property type="project" value="EnsemblFungi"/>
</dbReference>
<evidence type="ECO:0000256" key="4">
    <source>
        <dbReference type="ARBA" id="ARBA00022917"/>
    </source>
</evidence>
<dbReference type="GO" id="GO:0005096">
    <property type="term" value="F:GTPase activator activity"/>
    <property type="evidence" value="ECO:0007669"/>
    <property type="project" value="EnsemblFungi"/>
</dbReference>
<feature type="compositionally biased region" description="Basic residues" evidence="6">
    <location>
        <begin position="146"/>
        <end position="156"/>
    </location>
</feature>
<evidence type="ECO:0000256" key="1">
    <source>
        <dbReference type="ARBA" id="ARBA00010397"/>
    </source>
</evidence>
<dbReference type="SUPFAM" id="SSF48371">
    <property type="entry name" value="ARM repeat"/>
    <property type="match status" value="1"/>
</dbReference>
<dbReference type="GO" id="GO:0005829">
    <property type="term" value="C:cytosol"/>
    <property type="evidence" value="ECO:0007669"/>
    <property type="project" value="TreeGrafter"/>
</dbReference>
<dbReference type="Gene3D" id="2.20.25.350">
    <property type="match status" value="1"/>
</dbReference>
<dbReference type="InterPro" id="IPR002735">
    <property type="entry name" value="Transl_init_fac_IF2/IF5_dom"/>
</dbReference>
<reference evidence="8 9" key="1">
    <citation type="submission" date="2016-08" db="EMBL/GenBank/DDBJ databases">
        <title>A Parts List for Fungal Cellulosomes Revealed by Comparative Genomics.</title>
        <authorList>
            <consortium name="DOE Joint Genome Institute"/>
            <person name="Haitjema C.H."/>
            <person name="Gilmore S.P."/>
            <person name="Henske J.K."/>
            <person name="Solomon K.V."/>
            <person name="De Groot R."/>
            <person name="Kuo A."/>
            <person name="Mondo S.J."/>
            <person name="Salamov A.A."/>
            <person name="Labutti K."/>
            <person name="Zhao Z."/>
            <person name="Chiniquy J."/>
            <person name="Barry K."/>
            <person name="Brewer H.M."/>
            <person name="Purvine S.O."/>
            <person name="Wright A.T."/>
            <person name="Boxma B."/>
            <person name="Van Alen T."/>
            <person name="Hackstein J.H."/>
            <person name="Baker S.E."/>
            <person name="Grigoriev I.V."/>
            <person name="O'Malley M.A."/>
        </authorList>
    </citation>
    <scope>NUCLEOTIDE SEQUENCE [LARGE SCALE GENOMIC DNA]</scope>
    <source>
        <strain evidence="8 9">S4</strain>
    </source>
</reference>
<reference evidence="8 9" key="2">
    <citation type="submission" date="2016-08" db="EMBL/GenBank/DDBJ databases">
        <title>Pervasive Adenine N6-methylation of Active Genes in Fungi.</title>
        <authorList>
            <consortium name="DOE Joint Genome Institute"/>
            <person name="Mondo S.J."/>
            <person name="Dannebaum R.O."/>
            <person name="Kuo R.C."/>
            <person name="Labutti K."/>
            <person name="Haridas S."/>
            <person name="Kuo A."/>
            <person name="Salamov A."/>
            <person name="Ahrendt S.R."/>
            <person name="Lipzen A."/>
            <person name="Sullivan W."/>
            <person name="Andreopoulos W.B."/>
            <person name="Clum A."/>
            <person name="Lindquist E."/>
            <person name="Daum C."/>
            <person name="Ramamoorthy G.K."/>
            <person name="Gryganskyi A."/>
            <person name="Culley D."/>
            <person name="Magnuson J.K."/>
            <person name="James T.Y."/>
            <person name="O'Malley M.A."/>
            <person name="Stajich J.E."/>
            <person name="Spatafora J.W."/>
            <person name="Visel A."/>
            <person name="Grigoriev I.V."/>
        </authorList>
    </citation>
    <scope>NUCLEOTIDE SEQUENCE [LARGE SCALE GENOMIC DNA]</scope>
    <source>
        <strain evidence="8 9">S4</strain>
    </source>
</reference>
<evidence type="ECO:0000256" key="5">
    <source>
        <dbReference type="ARBA" id="ARBA00023134"/>
    </source>
</evidence>
<gene>
    <name evidence="8" type="ORF">BCR32DRAFT_188318</name>
</gene>
<dbReference type="SUPFAM" id="SSF75689">
    <property type="entry name" value="Zinc-binding domain of translation initiation factor 2 beta"/>
    <property type="match status" value="1"/>
</dbReference>
<dbReference type="InterPro" id="IPR016190">
    <property type="entry name" value="Transl_init_fac_IF2/IF5_Zn-bd"/>
</dbReference>
<dbReference type="GO" id="GO:0005092">
    <property type="term" value="F:GDP-dissociation inhibitor activity"/>
    <property type="evidence" value="ECO:0007669"/>
    <property type="project" value="EnsemblFungi"/>
</dbReference>
<dbReference type="Pfam" id="PF01873">
    <property type="entry name" value="eIF-5_eIF-2B"/>
    <property type="match status" value="1"/>
</dbReference>
<dbReference type="GO" id="GO:0033290">
    <property type="term" value="C:eukaryotic 48S preinitiation complex"/>
    <property type="evidence" value="ECO:0007669"/>
    <property type="project" value="EnsemblFungi"/>
</dbReference>
<keyword evidence="5" id="KW-0342">GTP-binding</keyword>
<dbReference type="OrthoDB" id="10250831at2759"/>
<dbReference type="Gene3D" id="3.30.30.170">
    <property type="match status" value="1"/>
</dbReference>
<keyword evidence="9" id="KW-1185">Reference proteome</keyword>
<dbReference type="GO" id="GO:0042256">
    <property type="term" value="P:cytosolic ribosome assembly"/>
    <property type="evidence" value="ECO:0007669"/>
    <property type="project" value="EnsemblFungi"/>
</dbReference>
<dbReference type="InterPro" id="IPR045196">
    <property type="entry name" value="IF2/IF5"/>
</dbReference>
<feature type="region of interest" description="Disordered" evidence="6">
    <location>
        <begin position="135"/>
        <end position="215"/>
    </location>
</feature>
<feature type="domain" description="W2" evidence="7">
    <location>
        <begin position="244"/>
        <end position="400"/>
    </location>
</feature>
<dbReference type="Gene3D" id="1.25.40.180">
    <property type="match status" value="1"/>
</dbReference>
<comment type="caution">
    <text evidence="8">The sequence shown here is derived from an EMBL/GenBank/DDBJ whole genome shotgun (WGS) entry which is preliminary data.</text>
</comment>
<dbReference type="SUPFAM" id="SSF100966">
    <property type="entry name" value="Translation initiation factor 2 beta, aIF2beta, N-terminal domain"/>
    <property type="match status" value="1"/>
</dbReference>
<dbReference type="PROSITE" id="PS51363">
    <property type="entry name" value="W2"/>
    <property type="match status" value="1"/>
</dbReference>
<evidence type="ECO:0000259" key="7">
    <source>
        <dbReference type="PROSITE" id="PS51363"/>
    </source>
</evidence>
<dbReference type="SMART" id="SM00653">
    <property type="entry name" value="eIF2B_5"/>
    <property type="match status" value="1"/>
</dbReference>
<keyword evidence="3" id="KW-0547">Nucleotide-binding</keyword>